<name>A0A4R0R891_9APHY</name>
<feature type="transmembrane region" description="Helical" evidence="2">
    <location>
        <begin position="155"/>
        <end position="175"/>
    </location>
</feature>
<evidence type="ECO:0000256" key="1">
    <source>
        <dbReference type="SAM" id="MobiDB-lite"/>
    </source>
</evidence>
<feature type="transmembrane region" description="Helical" evidence="2">
    <location>
        <begin position="120"/>
        <end position="143"/>
    </location>
</feature>
<protein>
    <submittedName>
        <fullName evidence="3">Uncharacterized protein</fullName>
    </submittedName>
</protein>
<comment type="caution">
    <text evidence="3">The sequence shown here is derived from an EMBL/GenBank/DDBJ whole genome shotgun (WGS) entry which is preliminary data.</text>
</comment>
<feature type="non-terminal residue" evidence="3">
    <location>
        <position position="1"/>
    </location>
</feature>
<keyword evidence="4" id="KW-1185">Reference proteome</keyword>
<feature type="compositionally biased region" description="Pro residues" evidence="1">
    <location>
        <begin position="247"/>
        <end position="256"/>
    </location>
</feature>
<dbReference type="OrthoDB" id="3232296at2759"/>
<dbReference type="STRING" id="92696.A0A4R0R891"/>
<feature type="region of interest" description="Disordered" evidence="1">
    <location>
        <begin position="297"/>
        <end position="333"/>
    </location>
</feature>
<proteinExistence type="predicted"/>
<keyword evidence="2" id="KW-0812">Transmembrane</keyword>
<dbReference type="EMBL" id="RWJN01000353">
    <property type="protein sequence ID" value="TCD62683.1"/>
    <property type="molecule type" value="Genomic_DNA"/>
</dbReference>
<reference evidence="3 4" key="1">
    <citation type="submission" date="2018-11" db="EMBL/GenBank/DDBJ databases">
        <title>Genome assembly of Steccherinum ochraceum LE-BIN_3174, the white-rot fungus of the Steccherinaceae family (The Residual Polyporoid clade, Polyporales, Basidiomycota).</title>
        <authorList>
            <person name="Fedorova T.V."/>
            <person name="Glazunova O.A."/>
            <person name="Landesman E.O."/>
            <person name="Moiseenko K.V."/>
            <person name="Psurtseva N.V."/>
            <person name="Savinova O.S."/>
            <person name="Shakhova N.V."/>
            <person name="Tyazhelova T.V."/>
            <person name="Vasina D.V."/>
        </authorList>
    </citation>
    <scope>NUCLEOTIDE SEQUENCE [LARGE SCALE GENOMIC DNA]</scope>
    <source>
        <strain evidence="3 4">LE-BIN_3174</strain>
    </source>
</reference>
<organism evidence="3 4">
    <name type="scientific">Steccherinum ochraceum</name>
    <dbReference type="NCBI Taxonomy" id="92696"/>
    <lineage>
        <taxon>Eukaryota</taxon>
        <taxon>Fungi</taxon>
        <taxon>Dikarya</taxon>
        <taxon>Basidiomycota</taxon>
        <taxon>Agaricomycotina</taxon>
        <taxon>Agaricomycetes</taxon>
        <taxon>Polyporales</taxon>
        <taxon>Steccherinaceae</taxon>
        <taxon>Steccherinum</taxon>
    </lineage>
</organism>
<evidence type="ECO:0000313" key="4">
    <source>
        <dbReference type="Proteomes" id="UP000292702"/>
    </source>
</evidence>
<dbReference type="AlphaFoldDB" id="A0A4R0R891"/>
<dbReference type="Proteomes" id="UP000292702">
    <property type="component" value="Unassembled WGS sequence"/>
</dbReference>
<evidence type="ECO:0000313" key="3">
    <source>
        <dbReference type="EMBL" id="TCD62683.1"/>
    </source>
</evidence>
<feature type="region of interest" description="Disordered" evidence="1">
    <location>
        <begin position="236"/>
        <end position="268"/>
    </location>
</feature>
<accession>A0A4R0R891</accession>
<feature type="transmembrane region" description="Helical" evidence="2">
    <location>
        <begin position="39"/>
        <end position="56"/>
    </location>
</feature>
<keyword evidence="2" id="KW-1133">Transmembrane helix</keyword>
<sequence>TTTALLILSVHLSMSLSPYKHETNPRTPYLTFNPALLGTPYLVFALFASIGVGLAMQHPDKVSREQRYFYCSLDWPAYTDAVTIVSTLVCLTAVAMEVRVWRLLSRNWRGVRESDIDVDLIVRTSIFTSYLFASTLINLAANWSKALKQSAAPDLITASVGMALFFIFASHRAVLRTWAFWNRHPGNTPPTSHRPSQAPSSFLQMPTLEHDASASESSSHTYQTSESMIKQYYDGKIGPQTRTHSPHFPPPQPQPQFQPQSMPRDAGGGGVIIIRKPEEAFTGYPREKDVRDFRDSASMNGSVMSGDEQRQYIPSSPRPTGRKAGAGSPPRQTAVTHLDYERDPHRVSSLRGYVPTVFRVDSLEFD</sequence>
<evidence type="ECO:0000256" key="2">
    <source>
        <dbReference type="SAM" id="Phobius"/>
    </source>
</evidence>
<feature type="transmembrane region" description="Helical" evidence="2">
    <location>
        <begin position="77"/>
        <end position="100"/>
    </location>
</feature>
<gene>
    <name evidence="3" type="ORF">EIP91_006576</name>
</gene>
<keyword evidence="2" id="KW-0472">Membrane</keyword>